<evidence type="ECO:0000256" key="2">
    <source>
        <dbReference type="ARBA" id="ARBA00022490"/>
    </source>
</evidence>
<dbReference type="GO" id="GO:0051539">
    <property type="term" value="F:4 iron, 4 sulfur cluster binding"/>
    <property type="evidence" value="ECO:0007669"/>
    <property type="project" value="UniProtKB-UniRule"/>
</dbReference>
<dbReference type="PANTHER" id="PTHR46482">
    <property type="entry name" value="5'-ADENYLYLSULFATE REDUCTASE 3, CHLOROPLASTIC"/>
    <property type="match status" value="1"/>
</dbReference>
<comment type="function">
    <text evidence="7 14">Catalyzes the formation of sulfite from adenosine 5'-phosphosulfate (APS) using thioredoxin as an electron donor.</text>
</comment>
<name>A0A0E9N3G1_9BACT</name>
<feature type="binding site" evidence="14">
    <location>
        <position position="116"/>
    </location>
    <ligand>
        <name>[4Fe-4S] cluster</name>
        <dbReference type="ChEBI" id="CHEBI:49883"/>
    </ligand>
</feature>
<feature type="binding site" evidence="14">
    <location>
        <position position="201"/>
    </location>
    <ligand>
        <name>[4Fe-4S] cluster</name>
        <dbReference type="ChEBI" id="CHEBI:49883"/>
    </ligand>
</feature>
<protein>
    <recommendedName>
        <fullName evidence="10 14">Adenosine 5'-phosphosulfate reductase</fullName>
        <shortName evidence="14">APS reductase</shortName>
        <ecNumber evidence="9 14">1.8.4.10</ecNumber>
    </recommendedName>
    <alternativeName>
        <fullName evidence="12 14">5'-adenylylsulfate reductase</fullName>
    </alternativeName>
    <alternativeName>
        <fullName evidence="11 14">Thioredoxin-dependent 5'-adenylylsulfate reductase</fullName>
    </alternativeName>
</protein>
<dbReference type="Gene3D" id="3.40.50.620">
    <property type="entry name" value="HUPs"/>
    <property type="match status" value="1"/>
</dbReference>
<comment type="caution">
    <text evidence="16">The sequence shown here is derived from an EMBL/GenBank/DDBJ whole genome shotgun (WGS) entry which is preliminary data.</text>
</comment>
<evidence type="ECO:0000256" key="4">
    <source>
        <dbReference type="ARBA" id="ARBA00023002"/>
    </source>
</evidence>
<dbReference type="PANTHER" id="PTHR46482:SF9">
    <property type="entry name" value="5'-ADENYLYLSULFATE REDUCTASE 1, CHLOROPLASTIC"/>
    <property type="match status" value="1"/>
</dbReference>
<feature type="active site" description="Nucleophile; cysteine thiosulfonate intermediate" evidence="14">
    <location>
        <position position="225"/>
    </location>
</feature>
<comment type="subcellular location">
    <subcellularLocation>
        <location evidence="14">Cytoplasm</location>
    </subcellularLocation>
</comment>
<comment type="cofactor">
    <cofactor evidence="14">
        <name>[4Fe-4S] cluster</name>
        <dbReference type="ChEBI" id="CHEBI:49883"/>
    </cofactor>
    <text evidence="14">Binds 1 [4Fe-4S] cluster per subunit.</text>
</comment>
<dbReference type="NCBIfam" id="TIGR00434">
    <property type="entry name" value="cysH"/>
    <property type="match status" value="1"/>
</dbReference>
<accession>A0A0E9N3G1</accession>
<dbReference type="GO" id="GO:0019379">
    <property type="term" value="P:sulfate assimilation, phosphoadenylyl sulfate reduction by phosphoadenylyl-sulfate reductase (thioredoxin)"/>
    <property type="evidence" value="ECO:0007669"/>
    <property type="project" value="UniProtKB-UniRule"/>
</dbReference>
<dbReference type="STRING" id="1220578.FPE01S_02_09860"/>
<feature type="binding site" evidence="14">
    <location>
        <position position="115"/>
    </location>
    <ligand>
        <name>[4Fe-4S] cluster</name>
        <dbReference type="ChEBI" id="CHEBI:49883"/>
    </ligand>
</feature>
<dbReference type="NCBIfam" id="NF002537">
    <property type="entry name" value="PRK02090.1"/>
    <property type="match status" value="1"/>
</dbReference>
<dbReference type="HAMAP" id="MF_00063">
    <property type="entry name" value="CysH"/>
    <property type="match status" value="1"/>
</dbReference>
<evidence type="ECO:0000256" key="13">
    <source>
        <dbReference type="ARBA" id="ARBA00048441"/>
    </source>
</evidence>
<evidence type="ECO:0000259" key="15">
    <source>
        <dbReference type="Pfam" id="PF01507"/>
    </source>
</evidence>
<dbReference type="GO" id="GO:0005737">
    <property type="term" value="C:cytoplasm"/>
    <property type="evidence" value="ECO:0007669"/>
    <property type="project" value="UniProtKB-SubCell"/>
</dbReference>
<dbReference type="RefSeq" id="WP_046369697.1">
    <property type="nucleotide sequence ID" value="NZ_BBWV01000002.1"/>
</dbReference>
<evidence type="ECO:0000256" key="5">
    <source>
        <dbReference type="ARBA" id="ARBA00023004"/>
    </source>
</evidence>
<dbReference type="Pfam" id="PF01507">
    <property type="entry name" value="PAPS_reduct"/>
    <property type="match status" value="1"/>
</dbReference>
<dbReference type="OrthoDB" id="9794018at2"/>
<keyword evidence="5 14" id="KW-0408">Iron</keyword>
<dbReference type="GO" id="GO:0043866">
    <property type="term" value="F:adenylyl-sulfate reductase (thioredoxin) activity"/>
    <property type="evidence" value="ECO:0007669"/>
    <property type="project" value="UniProtKB-EC"/>
</dbReference>
<feature type="domain" description="Phosphoadenosine phosphosulphate reductase" evidence="15">
    <location>
        <begin position="30"/>
        <end position="204"/>
    </location>
</feature>
<dbReference type="InterPro" id="IPR014729">
    <property type="entry name" value="Rossmann-like_a/b/a_fold"/>
</dbReference>
<dbReference type="InterPro" id="IPR011798">
    <property type="entry name" value="APS_reductase"/>
</dbReference>
<evidence type="ECO:0000256" key="9">
    <source>
        <dbReference type="ARBA" id="ARBA00024386"/>
    </source>
</evidence>
<evidence type="ECO:0000256" key="10">
    <source>
        <dbReference type="ARBA" id="ARBA00029514"/>
    </source>
</evidence>
<dbReference type="EC" id="1.8.4.10" evidence="9 14"/>
<reference evidence="16 17" key="1">
    <citation type="submission" date="2015-04" db="EMBL/GenBank/DDBJ databases">
        <title>Whole genome shotgun sequence of Flavihumibacter petaseus NBRC 106054.</title>
        <authorList>
            <person name="Miyazawa S."/>
            <person name="Hosoyama A."/>
            <person name="Hashimoto M."/>
            <person name="Noguchi M."/>
            <person name="Tsuchikane K."/>
            <person name="Ohji S."/>
            <person name="Yamazoe A."/>
            <person name="Ichikawa N."/>
            <person name="Kimura A."/>
            <person name="Fujita N."/>
        </authorList>
    </citation>
    <scope>NUCLEOTIDE SEQUENCE [LARGE SCALE GENOMIC DNA]</scope>
    <source>
        <strain evidence="16 17">NBRC 106054</strain>
    </source>
</reference>
<dbReference type="GO" id="GO:0046872">
    <property type="term" value="F:metal ion binding"/>
    <property type="evidence" value="ECO:0007669"/>
    <property type="project" value="UniProtKB-KW"/>
</dbReference>
<gene>
    <name evidence="14 16" type="primary">cysH</name>
    <name evidence="16" type="ORF">FPE01S_02_09860</name>
</gene>
<evidence type="ECO:0000256" key="6">
    <source>
        <dbReference type="ARBA" id="ARBA00023014"/>
    </source>
</evidence>
<evidence type="ECO:0000256" key="3">
    <source>
        <dbReference type="ARBA" id="ARBA00022723"/>
    </source>
</evidence>
<dbReference type="InterPro" id="IPR002500">
    <property type="entry name" value="PAPS_reduct_dom"/>
</dbReference>
<dbReference type="AlphaFoldDB" id="A0A0E9N3G1"/>
<evidence type="ECO:0000256" key="7">
    <source>
        <dbReference type="ARBA" id="ARBA00024298"/>
    </source>
</evidence>
<evidence type="ECO:0000256" key="12">
    <source>
        <dbReference type="ARBA" id="ARBA00032041"/>
    </source>
</evidence>
<dbReference type="NCBIfam" id="TIGR02055">
    <property type="entry name" value="APS_reductase"/>
    <property type="match status" value="1"/>
</dbReference>
<sequence length="234" mass="27108">MTTEALNKDLISLSAADRLRLICSLYPEGVVFSTSLGQEDQVLTHLIARQQLPVEIFTLDTGRLFQETYDIMDRTIARYKVTIRTYFPDTARVEELVTRKGPNSFYESVENRKECCFIRKVEPLNRALKGAKVWITGLRAEQSENRHNLSIAEWDESRQLLKVNPLLDWTYEEMLSFIEKENIPYNKLHDKGFPSIGCAPCTRAIEPGEDIRAGRWWWEASQKECGLHQEKVHS</sequence>
<comment type="catalytic activity">
    <reaction evidence="13 14">
        <text>[thioredoxin]-disulfide + sulfite + AMP + 2 H(+) = adenosine 5'-phosphosulfate + [thioredoxin]-dithiol</text>
        <dbReference type="Rhea" id="RHEA:21976"/>
        <dbReference type="Rhea" id="RHEA-COMP:10698"/>
        <dbReference type="Rhea" id="RHEA-COMP:10700"/>
        <dbReference type="ChEBI" id="CHEBI:15378"/>
        <dbReference type="ChEBI" id="CHEBI:17359"/>
        <dbReference type="ChEBI" id="CHEBI:29950"/>
        <dbReference type="ChEBI" id="CHEBI:50058"/>
        <dbReference type="ChEBI" id="CHEBI:58243"/>
        <dbReference type="ChEBI" id="CHEBI:456215"/>
        <dbReference type="EC" id="1.8.4.10"/>
    </reaction>
</comment>
<evidence type="ECO:0000256" key="11">
    <source>
        <dbReference type="ARBA" id="ARBA00030894"/>
    </source>
</evidence>
<proteinExistence type="inferred from homology"/>
<dbReference type="CDD" id="cd23945">
    <property type="entry name" value="PAPS_reductase"/>
    <property type="match status" value="1"/>
</dbReference>
<keyword evidence="17" id="KW-1185">Reference proteome</keyword>
<evidence type="ECO:0000256" key="14">
    <source>
        <dbReference type="HAMAP-Rule" id="MF_00063"/>
    </source>
</evidence>
<dbReference type="SUPFAM" id="SSF52402">
    <property type="entry name" value="Adenine nucleotide alpha hydrolases-like"/>
    <property type="match status" value="1"/>
</dbReference>
<evidence type="ECO:0000256" key="1">
    <source>
        <dbReference type="ARBA" id="ARBA00009732"/>
    </source>
</evidence>
<comment type="similarity">
    <text evidence="1 14">Belongs to the PAPS reductase family. CysH subfamily.</text>
</comment>
<keyword evidence="6 14" id="KW-0411">Iron-sulfur</keyword>
<dbReference type="InterPro" id="IPR004511">
    <property type="entry name" value="PAPS/APS_Rdtase"/>
</dbReference>
<feature type="binding site" evidence="14">
    <location>
        <position position="198"/>
    </location>
    <ligand>
        <name>[4Fe-4S] cluster</name>
        <dbReference type="ChEBI" id="CHEBI:49883"/>
    </ligand>
</feature>
<evidence type="ECO:0000256" key="8">
    <source>
        <dbReference type="ARBA" id="ARBA00024327"/>
    </source>
</evidence>
<evidence type="ECO:0000313" key="16">
    <source>
        <dbReference type="EMBL" id="GAO43880.1"/>
    </source>
</evidence>
<dbReference type="EMBL" id="BBWV01000002">
    <property type="protein sequence ID" value="GAO43880.1"/>
    <property type="molecule type" value="Genomic_DNA"/>
</dbReference>
<dbReference type="GO" id="GO:0070814">
    <property type="term" value="P:hydrogen sulfide biosynthetic process"/>
    <property type="evidence" value="ECO:0007669"/>
    <property type="project" value="UniProtKB-UniRule"/>
</dbReference>
<dbReference type="PIRSF" id="PIRSF000857">
    <property type="entry name" value="PAPS_reductase"/>
    <property type="match status" value="1"/>
</dbReference>
<evidence type="ECO:0000313" key="17">
    <source>
        <dbReference type="Proteomes" id="UP000033121"/>
    </source>
</evidence>
<dbReference type="Proteomes" id="UP000033121">
    <property type="component" value="Unassembled WGS sequence"/>
</dbReference>
<comment type="pathway">
    <text evidence="8 14">Sulfur metabolism; hydrogen sulfide biosynthesis; sulfite from sulfate.</text>
</comment>
<organism evidence="16 17">
    <name type="scientific">Flavihumibacter petaseus NBRC 106054</name>
    <dbReference type="NCBI Taxonomy" id="1220578"/>
    <lineage>
        <taxon>Bacteria</taxon>
        <taxon>Pseudomonadati</taxon>
        <taxon>Bacteroidota</taxon>
        <taxon>Chitinophagia</taxon>
        <taxon>Chitinophagales</taxon>
        <taxon>Chitinophagaceae</taxon>
        <taxon>Flavihumibacter</taxon>
    </lineage>
</organism>
<keyword evidence="4 14" id="KW-0560">Oxidoreductase</keyword>
<dbReference type="GO" id="GO:0019344">
    <property type="term" value="P:cysteine biosynthetic process"/>
    <property type="evidence" value="ECO:0007669"/>
    <property type="project" value="InterPro"/>
</dbReference>
<dbReference type="GO" id="GO:0004604">
    <property type="term" value="F:phosphoadenylyl-sulfate reductase (thioredoxin) activity"/>
    <property type="evidence" value="ECO:0007669"/>
    <property type="project" value="UniProtKB-UniRule"/>
</dbReference>
<keyword evidence="2 14" id="KW-0963">Cytoplasm</keyword>
<keyword evidence="3 14" id="KW-0479">Metal-binding</keyword>